<dbReference type="PANTHER" id="PTHR33973:SF4">
    <property type="entry name" value="OS07G0153300 PROTEIN"/>
    <property type="match status" value="1"/>
</dbReference>
<dbReference type="PANTHER" id="PTHR33973">
    <property type="entry name" value="OS07G0153300 PROTEIN"/>
    <property type="match status" value="1"/>
</dbReference>
<feature type="chain" id="PRO_5025411424" description="DUF1365-domain-containing protein" evidence="2">
    <location>
        <begin position="22"/>
        <end position="704"/>
    </location>
</feature>
<dbReference type="OrthoDB" id="3340520at2759"/>
<keyword evidence="1" id="KW-1133">Transmembrane helix</keyword>
<dbReference type="AlphaFoldDB" id="A0A6A5QPM0"/>
<feature type="signal peptide" evidence="2">
    <location>
        <begin position="1"/>
        <end position="21"/>
    </location>
</feature>
<evidence type="ECO:0000256" key="1">
    <source>
        <dbReference type="SAM" id="Phobius"/>
    </source>
</evidence>
<sequence length="704" mass="79899">MNTATRGRYGLLSFLICCATALSPCFVVDGWRAAPLLGVWAGLAGLRWYHDDREVVTDCLVFGVLSALWNWGTLKKAVLQEWDAKLVWSWVGFALLLATVAHFLGHGRKDADLLLEGVSPWTLRYPKARIFPCTTKHARMFPKRHAFEYSYLQCGFPVVPAGVDADKKGVGSGSDSQLGSWWMCVKAEHYLNRGNGARGFYNKLKTFLREQRVDDGEWSYAYLVTAPRFLGYAFNPVSFWYIYDADHHLNKMILEVNNTFGERRMYLLDGSNVAPVLPQPTTTNASGPDLTVGAKSRFNDIWMKDFHVSPFNSRKGSYVLRAQDPFPHAMFDDPVIDNTITLISSKDHAKLVARLNSTGKALDPAKMGILDTIWFVLNWWWVGLVTFPRIVKEAGRLFFKRKLHVWFRPEVLHTGIGRQPTQAETELCKVFVDYLFVQVNRAQKPLSITLHTAIPDYPVRIIATTQVPGHTQAAKELVIRILSPAFYSRFVHYAFTSEAFDRECVFTDEKNRTLWISRPELLPLLLEKSISSKALPTTKRSYLDELRWAFLRKLRCAPAPPAYAISTPSKAEITTEDVRTLPFSPMDRYVRSVYLHALSGQYRRTVTKLFLAQRLTFGFVEIVGLLDLIARVLLCSICFFQLGVIRAQATKADIYGYTANTFKDRALGAYFKEGTEGHGEWWWLIGSALSVSACHMYGLLKGYN</sequence>
<feature type="transmembrane region" description="Helical" evidence="1">
    <location>
        <begin position="86"/>
        <end position="105"/>
    </location>
</feature>
<reference evidence="3" key="1">
    <citation type="journal article" date="2020" name="Stud. Mycol.">
        <title>101 Dothideomycetes genomes: a test case for predicting lifestyles and emergence of pathogens.</title>
        <authorList>
            <person name="Haridas S."/>
            <person name="Albert R."/>
            <person name="Binder M."/>
            <person name="Bloem J."/>
            <person name="Labutti K."/>
            <person name="Salamov A."/>
            <person name="Andreopoulos B."/>
            <person name="Baker S."/>
            <person name="Barry K."/>
            <person name="Bills G."/>
            <person name="Bluhm B."/>
            <person name="Cannon C."/>
            <person name="Castanera R."/>
            <person name="Culley D."/>
            <person name="Daum C."/>
            <person name="Ezra D."/>
            <person name="Gonzalez J."/>
            <person name="Henrissat B."/>
            <person name="Kuo A."/>
            <person name="Liang C."/>
            <person name="Lipzen A."/>
            <person name="Lutzoni F."/>
            <person name="Magnuson J."/>
            <person name="Mondo S."/>
            <person name="Nolan M."/>
            <person name="Ohm R."/>
            <person name="Pangilinan J."/>
            <person name="Park H.-J."/>
            <person name="Ramirez L."/>
            <person name="Alfaro M."/>
            <person name="Sun H."/>
            <person name="Tritt A."/>
            <person name="Yoshinaga Y."/>
            <person name="Zwiers L.-H."/>
            <person name="Turgeon B."/>
            <person name="Goodwin S."/>
            <person name="Spatafora J."/>
            <person name="Crous P."/>
            <person name="Grigoriev I."/>
        </authorList>
    </citation>
    <scope>NUCLEOTIDE SEQUENCE</scope>
    <source>
        <strain evidence="3">HMLAC05119</strain>
    </source>
</reference>
<gene>
    <name evidence="3" type="ORF">BDU57DRAFT_493776</name>
</gene>
<protein>
    <recommendedName>
        <fullName evidence="5">DUF1365-domain-containing protein</fullName>
    </recommendedName>
</protein>
<keyword evidence="2" id="KW-0732">Signal</keyword>
<keyword evidence="4" id="KW-1185">Reference proteome</keyword>
<dbReference type="Pfam" id="PF07103">
    <property type="entry name" value="DUF1365"/>
    <property type="match status" value="1"/>
</dbReference>
<evidence type="ECO:0000313" key="4">
    <source>
        <dbReference type="Proteomes" id="UP000800096"/>
    </source>
</evidence>
<dbReference type="EMBL" id="ML979134">
    <property type="protein sequence ID" value="KAF1917625.1"/>
    <property type="molecule type" value="Genomic_DNA"/>
</dbReference>
<proteinExistence type="predicted"/>
<evidence type="ECO:0000313" key="3">
    <source>
        <dbReference type="EMBL" id="KAF1917625.1"/>
    </source>
</evidence>
<evidence type="ECO:0000256" key="2">
    <source>
        <dbReference type="SAM" id="SignalP"/>
    </source>
</evidence>
<keyword evidence="1" id="KW-0812">Transmembrane</keyword>
<feature type="transmembrane region" description="Helical" evidence="1">
    <location>
        <begin position="55"/>
        <end position="74"/>
    </location>
</feature>
<evidence type="ECO:0008006" key="5">
    <source>
        <dbReference type="Google" id="ProtNLM"/>
    </source>
</evidence>
<name>A0A6A5QPM0_AMPQU</name>
<keyword evidence="1" id="KW-0472">Membrane</keyword>
<dbReference type="InterPro" id="IPR010775">
    <property type="entry name" value="DUF1365"/>
</dbReference>
<accession>A0A6A5QPM0</accession>
<organism evidence="3 4">
    <name type="scientific">Ampelomyces quisqualis</name>
    <name type="common">Powdery mildew agent</name>
    <dbReference type="NCBI Taxonomy" id="50730"/>
    <lineage>
        <taxon>Eukaryota</taxon>
        <taxon>Fungi</taxon>
        <taxon>Dikarya</taxon>
        <taxon>Ascomycota</taxon>
        <taxon>Pezizomycotina</taxon>
        <taxon>Dothideomycetes</taxon>
        <taxon>Pleosporomycetidae</taxon>
        <taxon>Pleosporales</taxon>
        <taxon>Pleosporineae</taxon>
        <taxon>Phaeosphaeriaceae</taxon>
        <taxon>Ampelomyces</taxon>
    </lineage>
</organism>
<dbReference type="Proteomes" id="UP000800096">
    <property type="component" value="Unassembled WGS sequence"/>
</dbReference>